<keyword evidence="1" id="KW-0472">Membrane</keyword>
<dbReference type="EMBL" id="MHSZ01000008">
    <property type="protein sequence ID" value="OHA53932.1"/>
    <property type="molecule type" value="Genomic_DNA"/>
</dbReference>
<keyword evidence="1" id="KW-0812">Transmembrane</keyword>
<feature type="transmembrane region" description="Helical" evidence="1">
    <location>
        <begin position="40"/>
        <end position="60"/>
    </location>
</feature>
<comment type="caution">
    <text evidence="2">The sequence shown here is derived from an EMBL/GenBank/DDBJ whole genome shotgun (WGS) entry which is preliminary data.</text>
</comment>
<dbReference type="AlphaFoldDB" id="A0A1G2Q261"/>
<feature type="transmembrane region" description="Helical" evidence="1">
    <location>
        <begin position="126"/>
        <end position="149"/>
    </location>
</feature>
<dbReference type="Pfam" id="PF06695">
    <property type="entry name" value="Sm_multidrug_ex"/>
    <property type="match status" value="1"/>
</dbReference>
<sequence>MSPDAIGAIRIFFLSMLPAAETSAAIPFGILTTNLSAPAILLLAFAGSTAALLIVTPLLYRFGETVARRARLFTLLLERTRIRHASRFGGAYDLALVGLIAMPQPFSGVWTGMLVAFIFGVPLRHAILLIAAGNLVSSLIVLFGVLGIINIF</sequence>
<evidence type="ECO:0000256" key="1">
    <source>
        <dbReference type="SAM" id="Phobius"/>
    </source>
</evidence>
<accession>A0A1G2Q261</accession>
<reference evidence="2 3" key="1">
    <citation type="journal article" date="2016" name="Nat. Commun.">
        <title>Thousands of microbial genomes shed light on interconnected biogeochemical processes in an aquifer system.</title>
        <authorList>
            <person name="Anantharaman K."/>
            <person name="Brown C.T."/>
            <person name="Hug L.A."/>
            <person name="Sharon I."/>
            <person name="Castelle C.J."/>
            <person name="Probst A.J."/>
            <person name="Thomas B.C."/>
            <person name="Singh A."/>
            <person name="Wilkins M.J."/>
            <person name="Karaoz U."/>
            <person name="Brodie E.L."/>
            <person name="Williams K.H."/>
            <person name="Hubbard S.S."/>
            <person name="Banfield J.F."/>
        </authorList>
    </citation>
    <scope>NUCLEOTIDE SEQUENCE [LARGE SCALE GENOMIC DNA]</scope>
</reference>
<name>A0A1G2Q261_9BACT</name>
<evidence type="ECO:0008006" key="4">
    <source>
        <dbReference type="Google" id="ProtNLM"/>
    </source>
</evidence>
<feature type="transmembrane region" description="Helical" evidence="1">
    <location>
        <begin position="91"/>
        <end position="120"/>
    </location>
</feature>
<dbReference type="Proteomes" id="UP000177865">
    <property type="component" value="Unassembled WGS sequence"/>
</dbReference>
<keyword evidence="1" id="KW-1133">Transmembrane helix</keyword>
<organism evidence="2 3">
    <name type="scientific">Candidatus Terrybacteria bacterium RIFCSPLOWO2_01_FULL_58_14</name>
    <dbReference type="NCBI Taxonomy" id="1802369"/>
    <lineage>
        <taxon>Bacteria</taxon>
        <taxon>Candidatus Terryibacteriota</taxon>
    </lineage>
</organism>
<proteinExistence type="predicted"/>
<evidence type="ECO:0000313" key="3">
    <source>
        <dbReference type="Proteomes" id="UP000177865"/>
    </source>
</evidence>
<evidence type="ECO:0000313" key="2">
    <source>
        <dbReference type="EMBL" id="OHA53932.1"/>
    </source>
</evidence>
<gene>
    <name evidence="2" type="ORF">A2991_01440</name>
</gene>
<protein>
    <recommendedName>
        <fullName evidence="4">Ligand-binding protein SH3</fullName>
    </recommendedName>
</protein>
<dbReference type="InterPro" id="IPR009577">
    <property type="entry name" value="Sm_multidrug_ex"/>
</dbReference>